<dbReference type="Proteomes" id="UP000253410">
    <property type="component" value="Unassembled WGS sequence"/>
</dbReference>
<dbReference type="OrthoDB" id="9784832at2"/>
<proteinExistence type="predicted"/>
<evidence type="ECO:0000256" key="1">
    <source>
        <dbReference type="ARBA" id="ARBA00022679"/>
    </source>
</evidence>
<evidence type="ECO:0000256" key="2">
    <source>
        <dbReference type="ARBA" id="ARBA00023315"/>
    </source>
</evidence>
<comment type="caution">
    <text evidence="3">The sequence shown here is derived from an EMBL/GenBank/DDBJ whole genome shotgun (WGS) entry which is preliminary data.</text>
</comment>
<dbReference type="InterPro" id="IPR050065">
    <property type="entry name" value="GlmU-like"/>
</dbReference>
<organism evidence="3 4">
    <name type="scientific">Chitinophaga flava</name>
    <dbReference type="NCBI Taxonomy" id="2259036"/>
    <lineage>
        <taxon>Bacteria</taxon>
        <taxon>Pseudomonadati</taxon>
        <taxon>Bacteroidota</taxon>
        <taxon>Chitinophagia</taxon>
        <taxon>Chitinophagales</taxon>
        <taxon>Chitinophagaceae</taxon>
        <taxon>Chitinophaga</taxon>
    </lineage>
</organism>
<dbReference type="GO" id="GO:0016779">
    <property type="term" value="F:nucleotidyltransferase activity"/>
    <property type="evidence" value="ECO:0007669"/>
    <property type="project" value="UniProtKB-ARBA"/>
</dbReference>
<name>A0A365XSB1_9BACT</name>
<dbReference type="PANTHER" id="PTHR43584:SF8">
    <property type="entry name" value="N-ACETYLMURAMATE ALPHA-1-PHOSPHATE URIDYLYLTRANSFERASE"/>
    <property type="match status" value="1"/>
</dbReference>
<reference evidence="3 4" key="1">
    <citation type="submission" date="2018-05" db="EMBL/GenBank/DDBJ databases">
        <title>Chitinophaga sp. K3CV102501T nov., isolated from isolated from a monsoon evergreen broad-leaved forest soil.</title>
        <authorList>
            <person name="Lv Y."/>
        </authorList>
    </citation>
    <scope>NUCLEOTIDE SEQUENCE [LARGE SCALE GENOMIC DNA]</scope>
    <source>
        <strain evidence="3 4">GDMCC 1.1325</strain>
    </source>
</reference>
<protein>
    <submittedName>
        <fullName evidence="3">Glucose-1-phosphate thymidylyltransferase</fullName>
    </submittedName>
</protein>
<gene>
    <name evidence="3" type="ORF">DF182_22195</name>
</gene>
<dbReference type="Gene3D" id="2.160.10.10">
    <property type="entry name" value="Hexapeptide repeat proteins"/>
    <property type="match status" value="1"/>
</dbReference>
<dbReference type="InterPro" id="IPR023917">
    <property type="entry name" value="Bifunctiontional_GlmU_bac-type"/>
</dbReference>
<keyword evidence="1 3" id="KW-0808">Transferase</keyword>
<sequence length="393" mass="42553">MERNYILFDTPVRDLLYPFTYTRPIAACRVGILTIQEKWAYWLGTGVSHFTVPHLQDKFPLNRASEGGINVLLNGHILPDEELVAAVAALKPDQELYKDNHLIAKASQGSEVHLLASADRKNYNGPVKGIFKPWDIFMLNDQAIREDFVLLTRGRTSAPLPEGNQVVAPENIFLEPGASVNCSILNASTGPIYIGRNALVMEGCAMRGPVALGEGAVLKMGAKVYGATTLGPYCIGGGEIKNSVFFGYSNKSHDGYVGDAVIGEWCNLGANTSCSNVKNNAAPVKIWMEASQSTAIAGQKCGVLMGDYSRCGINTMLNTGTVVGVSCNIFGAGFPPVFLPSFSWGHQVGMAAYRLPEALRDAAAWMAFKGRQLEDTDRKILEAVFNETNAKRP</sequence>
<dbReference type="SUPFAM" id="SSF51161">
    <property type="entry name" value="Trimeric LpxA-like enzymes"/>
    <property type="match status" value="1"/>
</dbReference>
<dbReference type="RefSeq" id="WP_113617983.1">
    <property type="nucleotide sequence ID" value="NZ_QFFJ01000002.1"/>
</dbReference>
<accession>A0A365XSB1</accession>
<dbReference type="InterPro" id="IPR011004">
    <property type="entry name" value="Trimer_LpxA-like_sf"/>
</dbReference>
<dbReference type="NCBIfam" id="TIGR03991">
    <property type="entry name" value="alt_bact_glmU"/>
    <property type="match status" value="1"/>
</dbReference>
<evidence type="ECO:0000313" key="4">
    <source>
        <dbReference type="Proteomes" id="UP000253410"/>
    </source>
</evidence>
<keyword evidence="2" id="KW-0012">Acyltransferase</keyword>
<dbReference type="Pfam" id="PF13562">
    <property type="entry name" value="NTP_transf_4"/>
    <property type="match status" value="1"/>
</dbReference>
<dbReference type="AlphaFoldDB" id="A0A365XSB1"/>
<evidence type="ECO:0000313" key="3">
    <source>
        <dbReference type="EMBL" id="RBL89239.1"/>
    </source>
</evidence>
<dbReference type="PANTHER" id="PTHR43584">
    <property type="entry name" value="NUCLEOTIDYL TRANSFERASE"/>
    <property type="match status" value="1"/>
</dbReference>
<keyword evidence="4" id="KW-1185">Reference proteome</keyword>
<dbReference type="GO" id="GO:0016746">
    <property type="term" value="F:acyltransferase activity"/>
    <property type="evidence" value="ECO:0007669"/>
    <property type="project" value="UniProtKB-KW"/>
</dbReference>
<dbReference type="EMBL" id="QFFJ01000002">
    <property type="protein sequence ID" value="RBL89239.1"/>
    <property type="molecule type" value="Genomic_DNA"/>
</dbReference>